<dbReference type="CDD" id="cd00483">
    <property type="entry name" value="HPPK"/>
    <property type="match status" value="1"/>
</dbReference>
<evidence type="ECO:0000256" key="7">
    <source>
        <dbReference type="ARBA" id="ARBA00022840"/>
    </source>
</evidence>
<name>A0A3G8ZY22_9ACTN</name>
<dbReference type="OrthoDB" id="9808041at2"/>
<evidence type="ECO:0000313" key="10">
    <source>
        <dbReference type="EMBL" id="AZI58916.1"/>
    </source>
</evidence>
<reference evidence="10 11" key="2">
    <citation type="submission" date="2018-12" db="EMBL/GenBank/DDBJ databases">
        <title>Nakamurella antarcticus sp. nov., isolated from Antarctica South Shetland Islands soil.</title>
        <authorList>
            <person name="Peng F."/>
        </authorList>
    </citation>
    <scope>NUCLEOTIDE SEQUENCE [LARGE SCALE GENOMIC DNA]</scope>
    <source>
        <strain evidence="10 11">S14-144</strain>
    </source>
</reference>
<protein>
    <recommendedName>
        <fullName evidence="3">2-amino-4-hydroxy-6-hydroxymethyldihydropteridine diphosphokinase</fullName>
        <ecNumber evidence="3">2.7.6.3</ecNumber>
    </recommendedName>
</protein>
<accession>A0A3G8ZY22</accession>
<dbReference type="GO" id="GO:0046656">
    <property type="term" value="P:folic acid biosynthetic process"/>
    <property type="evidence" value="ECO:0007669"/>
    <property type="project" value="UniProtKB-KW"/>
</dbReference>
<keyword evidence="8" id="KW-0289">Folate biosynthesis</keyword>
<evidence type="ECO:0000313" key="11">
    <source>
        <dbReference type="Proteomes" id="UP000268084"/>
    </source>
</evidence>
<dbReference type="InterPro" id="IPR000550">
    <property type="entry name" value="Hppk"/>
</dbReference>
<dbReference type="InterPro" id="IPR035907">
    <property type="entry name" value="Hppk_sf"/>
</dbReference>
<dbReference type="EC" id="2.7.6.3" evidence="3"/>
<evidence type="ECO:0000256" key="5">
    <source>
        <dbReference type="ARBA" id="ARBA00022741"/>
    </source>
</evidence>
<dbReference type="KEGG" id="nak:EH165_12965"/>
<proteinExistence type="predicted"/>
<evidence type="ECO:0000256" key="1">
    <source>
        <dbReference type="ARBA" id="ARBA00000198"/>
    </source>
</evidence>
<dbReference type="RefSeq" id="WP_124799820.1">
    <property type="nucleotide sequence ID" value="NZ_CP034170.1"/>
</dbReference>
<keyword evidence="11" id="KW-1185">Reference proteome</keyword>
<evidence type="ECO:0000256" key="2">
    <source>
        <dbReference type="ARBA" id="ARBA00005051"/>
    </source>
</evidence>
<dbReference type="SUPFAM" id="SSF55083">
    <property type="entry name" value="6-hydroxymethyl-7,8-dihydropterin pyrophosphokinase, HPPK"/>
    <property type="match status" value="1"/>
</dbReference>
<dbReference type="NCBIfam" id="TIGR01498">
    <property type="entry name" value="folK"/>
    <property type="match status" value="1"/>
</dbReference>
<evidence type="ECO:0000259" key="9">
    <source>
        <dbReference type="Pfam" id="PF01288"/>
    </source>
</evidence>
<keyword evidence="4 10" id="KW-0808">Transferase</keyword>
<organism evidence="10 11">
    <name type="scientific">Nakamurella antarctica</name>
    <dbReference type="NCBI Taxonomy" id="1902245"/>
    <lineage>
        <taxon>Bacteria</taxon>
        <taxon>Bacillati</taxon>
        <taxon>Actinomycetota</taxon>
        <taxon>Actinomycetes</taxon>
        <taxon>Nakamurellales</taxon>
        <taxon>Nakamurellaceae</taxon>
        <taxon>Nakamurella</taxon>
    </lineage>
</organism>
<evidence type="ECO:0000256" key="8">
    <source>
        <dbReference type="ARBA" id="ARBA00022909"/>
    </source>
</evidence>
<feature type="domain" description="7,8-dihydro-6-hydroxymethylpterin-pyrophosphokinase" evidence="9">
    <location>
        <begin position="5"/>
        <end position="134"/>
    </location>
</feature>
<dbReference type="GO" id="GO:0046654">
    <property type="term" value="P:tetrahydrofolate biosynthetic process"/>
    <property type="evidence" value="ECO:0007669"/>
    <property type="project" value="UniProtKB-UniPathway"/>
</dbReference>
<keyword evidence="5" id="KW-0547">Nucleotide-binding</keyword>
<keyword evidence="6 10" id="KW-0418">Kinase</keyword>
<dbReference type="AlphaFoldDB" id="A0A3G8ZY22"/>
<dbReference type="Gene3D" id="3.30.70.560">
    <property type="entry name" value="7,8-Dihydro-6-hydroxymethylpterin-pyrophosphokinase HPPK"/>
    <property type="match status" value="1"/>
</dbReference>
<comment type="catalytic activity">
    <reaction evidence="1">
        <text>6-hydroxymethyl-7,8-dihydropterin + ATP = (7,8-dihydropterin-6-yl)methyl diphosphate + AMP + H(+)</text>
        <dbReference type="Rhea" id="RHEA:11412"/>
        <dbReference type="ChEBI" id="CHEBI:15378"/>
        <dbReference type="ChEBI" id="CHEBI:30616"/>
        <dbReference type="ChEBI" id="CHEBI:44841"/>
        <dbReference type="ChEBI" id="CHEBI:72950"/>
        <dbReference type="ChEBI" id="CHEBI:456215"/>
        <dbReference type="EC" id="2.7.6.3"/>
    </reaction>
</comment>
<reference evidence="10 11" key="1">
    <citation type="submission" date="2018-11" db="EMBL/GenBank/DDBJ databases">
        <authorList>
            <person name="Da X."/>
        </authorList>
    </citation>
    <scope>NUCLEOTIDE SEQUENCE [LARGE SCALE GENOMIC DNA]</scope>
    <source>
        <strain evidence="10 11">S14-144</strain>
    </source>
</reference>
<evidence type="ECO:0000256" key="6">
    <source>
        <dbReference type="ARBA" id="ARBA00022777"/>
    </source>
</evidence>
<comment type="pathway">
    <text evidence="2">Cofactor biosynthesis; tetrahydrofolate biosynthesis; 2-amino-4-hydroxy-6-hydroxymethyl-7,8-dihydropteridine diphosphate from 7,8-dihydroneopterin triphosphate: step 4/4.</text>
</comment>
<evidence type="ECO:0000256" key="3">
    <source>
        <dbReference type="ARBA" id="ARBA00013253"/>
    </source>
</evidence>
<dbReference type="Proteomes" id="UP000268084">
    <property type="component" value="Chromosome"/>
</dbReference>
<evidence type="ECO:0000256" key="4">
    <source>
        <dbReference type="ARBA" id="ARBA00022679"/>
    </source>
</evidence>
<keyword evidence="7" id="KW-0067">ATP-binding</keyword>
<dbReference type="GO" id="GO:0003848">
    <property type="term" value="F:2-amino-4-hydroxy-6-hydroxymethyldihydropteridine diphosphokinase activity"/>
    <property type="evidence" value="ECO:0007669"/>
    <property type="project" value="UniProtKB-EC"/>
</dbReference>
<dbReference type="GO" id="GO:0005524">
    <property type="term" value="F:ATP binding"/>
    <property type="evidence" value="ECO:0007669"/>
    <property type="project" value="UniProtKB-KW"/>
</dbReference>
<dbReference type="UniPathway" id="UPA00077">
    <property type="reaction ID" value="UER00155"/>
</dbReference>
<sequence>MTRAVLSLGSNLGDRGATLAAAVSVFAPSVVATSSVFQTPPWGPVEQDDFYNLVLIVSADGMDAAGWLALCHRAEQAAGRERLVRWGPRTLDADVIAVWDEAGPVTNDDPVLTLPHPRAFERAFVLAPWLEVEPDAELPGHGPIVALLRAIDATEREAVRSIGPLVEQGPASRS</sequence>
<dbReference type="PANTHER" id="PTHR43071:SF1">
    <property type="entry name" value="2-AMINO-4-HYDROXY-6-HYDROXYMETHYLDIHYDROPTERIDINE PYROPHOSPHOKINASE"/>
    <property type="match status" value="1"/>
</dbReference>
<gene>
    <name evidence="10" type="primary">folK</name>
    <name evidence="10" type="ORF">EH165_12965</name>
</gene>
<dbReference type="Pfam" id="PF01288">
    <property type="entry name" value="HPPK"/>
    <property type="match status" value="1"/>
</dbReference>
<dbReference type="PANTHER" id="PTHR43071">
    <property type="entry name" value="2-AMINO-4-HYDROXY-6-HYDROXYMETHYLDIHYDROPTERIDINE PYROPHOSPHOKINASE"/>
    <property type="match status" value="1"/>
</dbReference>
<dbReference type="GO" id="GO:0016301">
    <property type="term" value="F:kinase activity"/>
    <property type="evidence" value="ECO:0007669"/>
    <property type="project" value="UniProtKB-KW"/>
</dbReference>
<dbReference type="EMBL" id="CP034170">
    <property type="protein sequence ID" value="AZI58916.1"/>
    <property type="molecule type" value="Genomic_DNA"/>
</dbReference>